<name>L7JUG6_TRAHO</name>
<evidence type="ECO:0000313" key="3">
    <source>
        <dbReference type="Proteomes" id="UP000011185"/>
    </source>
</evidence>
<dbReference type="EMBL" id="JH993988">
    <property type="protein sequence ID" value="ELQ75123.1"/>
    <property type="molecule type" value="Genomic_DNA"/>
</dbReference>
<sequence length="209" mass="24283">MIFFVFFSHTYSILLRELEIGAQKNILEFLEETQESLNKLKNECWLYKEHINTFFSDSGSYPSHQELGDESTLKLYKVKYCELNEEKLGYYERIISHLETLIFEMKKILECEVIPDHSNSATKYISHLQNLLSGTVELLTEEKICVEGFNSLLLTNEIGTTNIINKKLTGFLPLIREERDRVRQLKALEKGFTENALTLCSLLIKCVSK</sequence>
<keyword evidence="1" id="KW-0175">Coiled coil</keyword>
<dbReference type="HOGENOM" id="CLU_1316227_0_0_1"/>
<gene>
    <name evidence="2" type="ORF">THOM_1957</name>
</gene>
<accession>L7JUG6</accession>
<organism evidence="2 3">
    <name type="scientific">Trachipleistophora hominis</name>
    <name type="common">Microsporidian parasite</name>
    <dbReference type="NCBI Taxonomy" id="72359"/>
    <lineage>
        <taxon>Eukaryota</taxon>
        <taxon>Fungi</taxon>
        <taxon>Fungi incertae sedis</taxon>
        <taxon>Microsporidia</taxon>
        <taxon>Pleistophoridae</taxon>
        <taxon>Trachipleistophora</taxon>
    </lineage>
</organism>
<proteinExistence type="predicted"/>
<protein>
    <submittedName>
        <fullName evidence="2">Uncharacterized protein</fullName>
    </submittedName>
</protein>
<dbReference type="AlphaFoldDB" id="L7JUG6"/>
<feature type="coiled-coil region" evidence="1">
    <location>
        <begin position="23"/>
        <end position="50"/>
    </location>
</feature>
<dbReference type="VEuPathDB" id="MicrosporidiaDB:THOM_1957"/>
<reference evidence="2 3" key="1">
    <citation type="journal article" date="2012" name="PLoS Pathog.">
        <title>The genome of the obligate intracellular parasite Trachipleistophora hominis: new insights into microsporidian genome dynamics and reductive evolution.</title>
        <authorList>
            <person name="Heinz E."/>
            <person name="Williams T.A."/>
            <person name="Nakjang S."/>
            <person name="Noel C.J."/>
            <person name="Swan D.C."/>
            <person name="Goldberg A.V."/>
            <person name="Harris S.R."/>
            <person name="Weinmaier T."/>
            <person name="Markert S."/>
            <person name="Becher D."/>
            <person name="Bernhardt J."/>
            <person name="Dagan T."/>
            <person name="Hacker C."/>
            <person name="Lucocq J.M."/>
            <person name="Schweder T."/>
            <person name="Rattei T."/>
            <person name="Hall N."/>
            <person name="Hirt R.P."/>
            <person name="Embley T.M."/>
        </authorList>
    </citation>
    <scope>NUCLEOTIDE SEQUENCE [LARGE SCALE GENOMIC DNA]</scope>
</reference>
<evidence type="ECO:0000256" key="1">
    <source>
        <dbReference type="SAM" id="Coils"/>
    </source>
</evidence>
<dbReference type="InParanoid" id="L7JUG6"/>
<dbReference type="Proteomes" id="UP000011185">
    <property type="component" value="Unassembled WGS sequence"/>
</dbReference>
<evidence type="ECO:0000313" key="2">
    <source>
        <dbReference type="EMBL" id="ELQ75123.1"/>
    </source>
</evidence>
<keyword evidence="3" id="KW-1185">Reference proteome</keyword>